<reference evidence="1" key="1">
    <citation type="submission" date="2014-09" db="EMBL/GenBank/DDBJ databases">
        <authorList>
            <person name="Magalhaes I.L.F."/>
            <person name="Oliveira U."/>
            <person name="Santos F.R."/>
            <person name="Vidigal T.H.D.A."/>
            <person name="Brescovit A.D."/>
            <person name="Santos A.J."/>
        </authorList>
    </citation>
    <scope>NUCLEOTIDE SEQUENCE</scope>
    <source>
        <tissue evidence="1">Shoot tissue taken approximately 20 cm above the soil surface</tissue>
    </source>
</reference>
<evidence type="ECO:0000313" key="1">
    <source>
        <dbReference type="EMBL" id="JAD56759.1"/>
    </source>
</evidence>
<organism evidence="1">
    <name type="scientific">Arundo donax</name>
    <name type="common">Giant reed</name>
    <name type="synonym">Donax arundinaceus</name>
    <dbReference type="NCBI Taxonomy" id="35708"/>
    <lineage>
        <taxon>Eukaryota</taxon>
        <taxon>Viridiplantae</taxon>
        <taxon>Streptophyta</taxon>
        <taxon>Embryophyta</taxon>
        <taxon>Tracheophyta</taxon>
        <taxon>Spermatophyta</taxon>
        <taxon>Magnoliopsida</taxon>
        <taxon>Liliopsida</taxon>
        <taxon>Poales</taxon>
        <taxon>Poaceae</taxon>
        <taxon>PACMAD clade</taxon>
        <taxon>Arundinoideae</taxon>
        <taxon>Arundineae</taxon>
        <taxon>Arundo</taxon>
    </lineage>
</organism>
<sequence length="34" mass="4024">MRSPHPLRPPARLSWLRRRRPLARGVLELHPLTS</sequence>
<proteinExistence type="predicted"/>
<protein>
    <submittedName>
        <fullName evidence="1">CenH3</fullName>
    </submittedName>
</protein>
<accession>A0A0A9AYD3</accession>
<dbReference type="EMBL" id="GBRH01241136">
    <property type="protein sequence ID" value="JAD56759.1"/>
    <property type="molecule type" value="Transcribed_RNA"/>
</dbReference>
<dbReference type="AlphaFoldDB" id="A0A0A9AYD3"/>
<name>A0A0A9AYD3_ARUDO</name>
<reference evidence="1" key="2">
    <citation type="journal article" date="2015" name="Data Brief">
        <title>Shoot transcriptome of the giant reed, Arundo donax.</title>
        <authorList>
            <person name="Barrero R.A."/>
            <person name="Guerrero F.D."/>
            <person name="Moolhuijzen P."/>
            <person name="Goolsby J.A."/>
            <person name="Tidwell J."/>
            <person name="Bellgard S.E."/>
            <person name="Bellgard M.I."/>
        </authorList>
    </citation>
    <scope>NUCLEOTIDE SEQUENCE</scope>
    <source>
        <tissue evidence="1">Shoot tissue taken approximately 20 cm above the soil surface</tissue>
    </source>
</reference>